<dbReference type="InterPro" id="IPR022842">
    <property type="entry name" value="RNAP_Rpo3/Rpb3/RPAC1"/>
</dbReference>
<evidence type="ECO:0000313" key="7">
    <source>
        <dbReference type="WBParaSite" id="HNAJ_0000047601-mRNA-1"/>
    </source>
</evidence>
<feature type="domain" description="DNA-directed RNA polymerase RpoA/D/Rpb3-type" evidence="4">
    <location>
        <begin position="41"/>
        <end position="323"/>
    </location>
</feature>
<dbReference type="InterPro" id="IPR009025">
    <property type="entry name" value="RBP11-like_dimer"/>
</dbReference>
<dbReference type="Pfam" id="PF13656">
    <property type="entry name" value="RNA_pol_L_2"/>
    <property type="match status" value="1"/>
</dbReference>
<proteinExistence type="inferred from homology"/>
<dbReference type="InterPro" id="IPR036643">
    <property type="entry name" value="RNApol_insert_sf"/>
</dbReference>
<dbReference type="STRING" id="102285.A0A0R3T0V6"/>
<evidence type="ECO:0000256" key="2">
    <source>
        <dbReference type="ARBA" id="ARBA00022478"/>
    </source>
</evidence>
<evidence type="ECO:0000313" key="5">
    <source>
        <dbReference type="EMBL" id="VDN96336.1"/>
    </source>
</evidence>
<dbReference type="SMART" id="SM00662">
    <property type="entry name" value="RPOLD"/>
    <property type="match status" value="1"/>
</dbReference>
<dbReference type="SUPFAM" id="SSF56553">
    <property type="entry name" value="Insert subdomain of RNA polymerase alpha subunit"/>
    <property type="match status" value="1"/>
</dbReference>
<dbReference type="InterPro" id="IPR011263">
    <property type="entry name" value="DNA-dir_RNA_pol_RpoA/D/Rpb3"/>
</dbReference>
<dbReference type="OrthoDB" id="270173at2759"/>
<protein>
    <submittedName>
        <fullName evidence="7">RPOLD domain-containing protein</fullName>
    </submittedName>
</protein>
<evidence type="ECO:0000256" key="3">
    <source>
        <dbReference type="ARBA" id="ARBA00023163"/>
    </source>
</evidence>
<sequence length="456" mass="50798">MAYYRVGLHELSKVTAPSRDWNLEAFMEEFQMPITSLTAEKIKFELVNVDCTFANAIRRIINDEVPSIAIERIYMRQNTSVIPDEMLAHRLGMIPLNVDPGKLGFCTSDLPDTDDLVGFDPQCHLIFDIKIASQPPKSKSSGDDENSPIHVYSSCLQWVPLPGQKDVFTGPNNPGAVFDTILLAKLNPEDEIIARCVAVKGVGMDHAKFNPSSAAFYNLFPSITLKGTICGQLALKLQKSFAAGVIEVDPVTQTASVSNPRLDDGSRQCLRDPELKDIVDISLLSNHFLFTVETGTPGARSPESIVMSAIDIMISKCSYYITIVEQPGFGSTPLVRPNFDIYSPDQDKNSSNSTLNGRPAGMYAKFISNDLLRATFVFKGEDHTLGATLRYCVLRSETVKWCGYLQPHPLENEMHFQLQSKREMAATVLRNGLYCLRGCFEHVKRRFKSSLKKDQK</sequence>
<dbReference type="PANTHER" id="PTHR11800">
    <property type="entry name" value="DNA-DIRECTED RNA POLYMERASE"/>
    <property type="match status" value="1"/>
</dbReference>
<dbReference type="Gene3D" id="3.30.1360.10">
    <property type="entry name" value="RNA polymerase, RBP11-like subunit"/>
    <property type="match status" value="2"/>
</dbReference>
<dbReference type="InterPro" id="IPR050518">
    <property type="entry name" value="Rpo3/RPB3_RNA_Pol_subunit"/>
</dbReference>
<comment type="subcellular location">
    <subcellularLocation>
        <location evidence="1">Virion</location>
    </subcellularLocation>
</comment>
<dbReference type="GO" id="GO:0046983">
    <property type="term" value="F:protein dimerization activity"/>
    <property type="evidence" value="ECO:0007669"/>
    <property type="project" value="InterPro"/>
</dbReference>
<keyword evidence="2" id="KW-0240">DNA-directed RNA polymerase</keyword>
<accession>A0A0R3T0V6</accession>
<dbReference type="GO" id="GO:0003899">
    <property type="term" value="F:DNA-directed RNA polymerase activity"/>
    <property type="evidence" value="ECO:0007669"/>
    <property type="project" value="InterPro"/>
</dbReference>
<evidence type="ECO:0000256" key="1">
    <source>
        <dbReference type="ARBA" id="ARBA00004328"/>
    </source>
</evidence>
<dbReference type="EMBL" id="UZAE01000131">
    <property type="protein sequence ID" value="VDN96336.1"/>
    <property type="molecule type" value="Genomic_DNA"/>
</dbReference>
<dbReference type="GO" id="GO:0005666">
    <property type="term" value="C:RNA polymerase III complex"/>
    <property type="evidence" value="ECO:0007669"/>
    <property type="project" value="TreeGrafter"/>
</dbReference>
<dbReference type="PANTHER" id="PTHR11800:SF13">
    <property type="entry name" value="DNA-DIRECTED RNA POLYMERASES I AND III SUBUNIT RPAC1"/>
    <property type="match status" value="1"/>
</dbReference>
<dbReference type="InterPro" id="IPR033898">
    <property type="entry name" value="RNAP_AC19"/>
</dbReference>
<dbReference type="SUPFAM" id="SSF55257">
    <property type="entry name" value="RBP11-like subunits of RNA polymerase"/>
    <property type="match status" value="2"/>
</dbReference>
<dbReference type="HAMAP" id="MF_00320">
    <property type="entry name" value="RNApol_arch_Rpo3"/>
    <property type="match status" value="1"/>
</dbReference>
<dbReference type="CDD" id="cd07029">
    <property type="entry name" value="RNAP_I_III_AC19"/>
    <property type="match status" value="1"/>
</dbReference>
<dbReference type="GO" id="GO:0006351">
    <property type="term" value="P:DNA-templated transcription"/>
    <property type="evidence" value="ECO:0007669"/>
    <property type="project" value="InterPro"/>
</dbReference>
<dbReference type="AlphaFoldDB" id="A0A0R3T0V6"/>
<dbReference type="GO" id="GO:0005736">
    <property type="term" value="C:RNA polymerase I complex"/>
    <property type="evidence" value="ECO:0007669"/>
    <property type="project" value="TreeGrafter"/>
</dbReference>
<gene>
    <name evidence="5" type="ORF">HNAJ_LOCUS477</name>
</gene>
<dbReference type="Gene3D" id="2.170.120.12">
    <property type="entry name" value="DNA-directed RNA polymerase, insert domain"/>
    <property type="match status" value="1"/>
</dbReference>
<dbReference type="Proteomes" id="UP000278807">
    <property type="component" value="Unassembled WGS sequence"/>
</dbReference>
<reference evidence="7" key="1">
    <citation type="submission" date="2017-02" db="UniProtKB">
        <authorList>
            <consortium name="WormBaseParasite"/>
        </authorList>
    </citation>
    <scope>IDENTIFICATION</scope>
</reference>
<organism evidence="7">
    <name type="scientific">Rodentolepis nana</name>
    <name type="common">Dwarf tapeworm</name>
    <name type="synonym">Hymenolepis nana</name>
    <dbReference type="NCBI Taxonomy" id="102285"/>
    <lineage>
        <taxon>Eukaryota</taxon>
        <taxon>Metazoa</taxon>
        <taxon>Spiralia</taxon>
        <taxon>Lophotrochozoa</taxon>
        <taxon>Platyhelminthes</taxon>
        <taxon>Cestoda</taxon>
        <taxon>Eucestoda</taxon>
        <taxon>Cyclophyllidea</taxon>
        <taxon>Hymenolepididae</taxon>
        <taxon>Rodentolepis</taxon>
    </lineage>
</organism>
<keyword evidence="6" id="KW-1185">Reference proteome</keyword>
<dbReference type="InterPro" id="IPR036603">
    <property type="entry name" value="RBP11-like"/>
</dbReference>
<evidence type="ECO:0000313" key="6">
    <source>
        <dbReference type="Proteomes" id="UP000278807"/>
    </source>
</evidence>
<reference evidence="5 6" key="2">
    <citation type="submission" date="2018-11" db="EMBL/GenBank/DDBJ databases">
        <authorList>
            <consortium name="Pathogen Informatics"/>
        </authorList>
    </citation>
    <scope>NUCLEOTIDE SEQUENCE [LARGE SCALE GENOMIC DNA]</scope>
</reference>
<dbReference type="WBParaSite" id="HNAJ_0000047601-mRNA-1">
    <property type="protein sequence ID" value="HNAJ_0000047601-mRNA-1"/>
    <property type="gene ID" value="HNAJ_0000047601"/>
</dbReference>
<dbReference type="CDD" id="cd07032">
    <property type="entry name" value="RNAP_I_II_AC40"/>
    <property type="match status" value="1"/>
</dbReference>
<evidence type="ECO:0000259" key="4">
    <source>
        <dbReference type="SMART" id="SM00662"/>
    </source>
</evidence>
<keyword evidence="3" id="KW-0804">Transcription</keyword>
<dbReference type="InterPro" id="IPR033901">
    <property type="entry name" value="RNAPI/III_AC40"/>
</dbReference>
<dbReference type="Pfam" id="PF01193">
    <property type="entry name" value="RNA_pol_L"/>
    <property type="match status" value="1"/>
</dbReference>
<name>A0A0R3T0V6_RODNA</name>